<comment type="caution">
    <text evidence="1">The sequence shown here is derived from an EMBL/GenBank/DDBJ whole genome shotgun (WGS) entry which is preliminary data.</text>
</comment>
<dbReference type="EMBL" id="JWZT01003268">
    <property type="protein sequence ID" value="KII67244.1"/>
    <property type="molecule type" value="Genomic_DNA"/>
</dbReference>
<accession>A0A0C2IP30</accession>
<protein>
    <submittedName>
        <fullName evidence="1">Uncharacterized protein</fullName>
    </submittedName>
</protein>
<organism evidence="1 2">
    <name type="scientific">Thelohanellus kitauei</name>
    <name type="common">Myxosporean</name>
    <dbReference type="NCBI Taxonomy" id="669202"/>
    <lineage>
        <taxon>Eukaryota</taxon>
        <taxon>Metazoa</taxon>
        <taxon>Cnidaria</taxon>
        <taxon>Myxozoa</taxon>
        <taxon>Myxosporea</taxon>
        <taxon>Bivalvulida</taxon>
        <taxon>Platysporina</taxon>
        <taxon>Myxobolidae</taxon>
        <taxon>Thelohanellus</taxon>
    </lineage>
</organism>
<gene>
    <name evidence="1" type="ORF">RF11_14533</name>
</gene>
<keyword evidence="2" id="KW-1185">Reference proteome</keyword>
<evidence type="ECO:0000313" key="1">
    <source>
        <dbReference type="EMBL" id="KII67244.1"/>
    </source>
</evidence>
<proteinExistence type="predicted"/>
<evidence type="ECO:0000313" key="2">
    <source>
        <dbReference type="Proteomes" id="UP000031668"/>
    </source>
</evidence>
<dbReference type="AlphaFoldDB" id="A0A0C2IP30"/>
<sequence>MVHAPIQIRWVSENIYQLSSVHAEEKDFIDSKGYHACTSSVGYYKATSTETNYAVNKEYPIHFLDVKQTQTIPKSVFIIDKSLAVANKAFSIDSDASLLHHVSRLFYGSK</sequence>
<reference evidence="1 2" key="1">
    <citation type="journal article" date="2014" name="Genome Biol. Evol.">
        <title>The genome of the myxosporean Thelohanellus kitauei shows adaptations to nutrient acquisition within its fish host.</title>
        <authorList>
            <person name="Yang Y."/>
            <person name="Xiong J."/>
            <person name="Zhou Z."/>
            <person name="Huo F."/>
            <person name="Miao W."/>
            <person name="Ran C."/>
            <person name="Liu Y."/>
            <person name="Zhang J."/>
            <person name="Feng J."/>
            <person name="Wang M."/>
            <person name="Wang M."/>
            <person name="Wang L."/>
            <person name="Yao B."/>
        </authorList>
    </citation>
    <scope>NUCLEOTIDE SEQUENCE [LARGE SCALE GENOMIC DNA]</scope>
    <source>
        <strain evidence="1">Wuqing</strain>
    </source>
</reference>
<name>A0A0C2IP30_THEKT</name>
<dbReference type="Proteomes" id="UP000031668">
    <property type="component" value="Unassembled WGS sequence"/>
</dbReference>